<dbReference type="RefSeq" id="XP_004988994.1">
    <property type="nucleotide sequence ID" value="XM_004988937.1"/>
</dbReference>
<evidence type="ECO:0000313" key="2">
    <source>
        <dbReference type="EMBL" id="EGD79513.1"/>
    </source>
</evidence>
<name>F2UPF8_SALR5</name>
<feature type="region of interest" description="Disordered" evidence="1">
    <location>
        <begin position="186"/>
        <end position="253"/>
    </location>
</feature>
<dbReference type="InParanoid" id="F2UPF8"/>
<proteinExistence type="predicted"/>
<dbReference type="KEGG" id="sre:PTSG_10084"/>
<feature type="compositionally biased region" description="Low complexity" evidence="1">
    <location>
        <begin position="193"/>
        <end position="216"/>
    </location>
</feature>
<sequence>MPKCKKLLNLLLAAKCEFSLFYQPHSKYTIRRIWRGGVPIGTRSVDALDDDSFRPDSTFRQSFRQPQVESWQRGNVTRYGQNLQPWANSFRASRGIVPTINALDLDVTTKTTPTNAEAFATGLQFSNRFSTTSSRRAPTTLSEDDIANIHRVVAPEAAEALESWLRAAPGFEGEVIKRMLRDVTTSLETPSHTAEAPSSPLPASTSKTTTSTAASSDKVGCVASSTSPSGRTRSRTPDPDVVSKWGGPVTSVV</sequence>
<dbReference type="GeneID" id="16069536"/>
<protein>
    <submittedName>
        <fullName evidence="2">Uncharacterized protein</fullName>
    </submittedName>
</protein>
<keyword evidence="3" id="KW-1185">Reference proteome</keyword>
<accession>F2UPF8</accession>
<dbReference type="OrthoDB" id="10608263at2759"/>
<evidence type="ECO:0000256" key="1">
    <source>
        <dbReference type="SAM" id="MobiDB-lite"/>
    </source>
</evidence>
<dbReference type="EMBL" id="GL832986">
    <property type="protein sequence ID" value="EGD79513.1"/>
    <property type="molecule type" value="Genomic_DNA"/>
</dbReference>
<dbReference type="Proteomes" id="UP000007799">
    <property type="component" value="Unassembled WGS sequence"/>
</dbReference>
<gene>
    <name evidence="2" type="ORF">PTSG_10084</name>
</gene>
<reference evidence="2" key="1">
    <citation type="submission" date="2009-08" db="EMBL/GenBank/DDBJ databases">
        <title>Annotation of Salpingoeca rosetta.</title>
        <authorList>
            <consortium name="The Broad Institute Genome Sequencing Platform"/>
            <person name="Russ C."/>
            <person name="Cuomo C."/>
            <person name="Burger G."/>
            <person name="Gray M.W."/>
            <person name="Holland P.W.H."/>
            <person name="King N."/>
            <person name="Lang F.B.F."/>
            <person name="Roger A.J."/>
            <person name="Ruiz-Trillo I."/>
            <person name="Young S.K."/>
            <person name="Zeng Q."/>
            <person name="Gargeya S."/>
            <person name="Alvarado L."/>
            <person name="Berlin A."/>
            <person name="Chapman S.B."/>
            <person name="Chen Z."/>
            <person name="Freedman E."/>
            <person name="Gellesch M."/>
            <person name="Goldberg J."/>
            <person name="Griggs A."/>
            <person name="Gujja S."/>
            <person name="Heilman E."/>
            <person name="Heiman D."/>
            <person name="Howarth C."/>
            <person name="Mehta T."/>
            <person name="Neiman D."/>
            <person name="Pearson M."/>
            <person name="Roberts A."/>
            <person name="Saif S."/>
            <person name="Shea T."/>
            <person name="Shenoy N."/>
            <person name="Sisk P."/>
            <person name="Stolte C."/>
            <person name="Sykes S."/>
            <person name="White J."/>
            <person name="Yandava C."/>
            <person name="Haas B."/>
            <person name="Nusbaum C."/>
            <person name="Birren B."/>
        </authorList>
    </citation>
    <scope>NUCLEOTIDE SEQUENCE [LARGE SCALE GENOMIC DNA]</scope>
    <source>
        <strain evidence="2">ATCC 50818</strain>
    </source>
</reference>
<organism evidence="3">
    <name type="scientific">Salpingoeca rosetta (strain ATCC 50818 / BSB-021)</name>
    <dbReference type="NCBI Taxonomy" id="946362"/>
    <lineage>
        <taxon>Eukaryota</taxon>
        <taxon>Choanoflagellata</taxon>
        <taxon>Craspedida</taxon>
        <taxon>Salpingoecidae</taxon>
        <taxon>Salpingoeca</taxon>
    </lineage>
</organism>
<dbReference type="AlphaFoldDB" id="F2UPF8"/>
<dbReference type="OMA" id="SKWGGPV"/>
<evidence type="ECO:0000313" key="3">
    <source>
        <dbReference type="Proteomes" id="UP000007799"/>
    </source>
</evidence>